<comment type="caution">
    <text evidence="4">The sequence shown here is derived from an EMBL/GenBank/DDBJ whole genome shotgun (WGS) entry which is preliminary data.</text>
</comment>
<organism evidence="4 5">
    <name type="scientific">Profundibacterium mesophilum KAUST100406-0324</name>
    <dbReference type="NCBI Taxonomy" id="1037889"/>
    <lineage>
        <taxon>Bacteria</taxon>
        <taxon>Pseudomonadati</taxon>
        <taxon>Pseudomonadota</taxon>
        <taxon>Alphaproteobacteria</taxon>
        <taxon>Rhodobacterales</taxon>
        <taxon>Roseobacteraceae</taxon>
        <taxon>Profundibacterium</taxon>
    </lineage>
</organism>
<reference evidence="4" key="1">
    <citation type="submission" date="2013-03" db="EMBL/GenBank/DDBJ databases">
        <title>Genome Sequence of the Profundibacterium mesophilum strain KAUST100406-0324T from Red Sea, a novel genus in the family Rhodobacteraceae.</title>
        <authorList>
            <person name="Essack M."/>
            <person name="Alam I."/>
            <person name="Lafi F."/>
            <person name="Alawi W."/>
            <person name="Kamanu F."/>
            <person name="Al-Suwailem A."/>
            <person name="Lee O.O."/>
            <person name="Xu Y."/>
            <person name="Bajic V."/>
            <person name="Qian P.-Y."/>
            <person name="Archer J."/>
        </authorList>
    </citation>
    <scope>NUCLEOTIDE SEQUENCE</scope>
    <source>
        <strain evidence="4">KAUST100406-0324</strain>
    </source>
</reference>
<evidence type="ECO:0000313" key="4">
    <source>
        <dbReference type="EMBL" id="KAF0676187.1"/>
    </source>
</evidence>
<name>A0A921NRF0_9RHOB</name>
<dbReference type="InterPro" id="IPR023335">
    <property type="entry name" value="ATP12_ortho_dom_sf"/>
</dbReference>
<evidence type="ECO:0000256" key="2">
    <source>
        <dbReference type="ARBA" id="ARBA00022946"/>
    </source>
</evidence>
<dbReference type="OrthoDB" id="9797825at2"/>
<dbReference type="Gene3D" id="3.30.2180.10">
    <property type="entry name" value="ATP12-like"/>
    <property type="match status" value="1"/>
</dbReference>
<comment type="similarity">
    <text evidence="1">Belongs to the ATP12 family.</text>
</comment>
<dbReference type="InterPro" id="IPR011419">
    <property type="entry name" value="ATP12_ATP_synth-F1-assembly"/>
</dbReference>
<dbReference type="PANTHER" id="PTHR21013">
    <property type="entry name" value="ATP SYNTHASE MITOCHONDRIAL F1 COMPLEX ASSEMBLY FACTOR 2/ATP12 PROTEIN, MITOCHONDRIAL PRECURSOR"/>
    <property type="match status" value="1"/>
</dbReference>
<gene>
    <name evidence="4" type="ORF">PMES_01507</name>
</gene>
<dbReference type="GO" id="GO:0043461">
    <property type="term" value="P:proton-transporting ATP synthase complex assembly"/>
    <property type="evidence" value="ECO:0007669"/>
    <property type="project" value="InterPro"/>
</dbReference>
<keyword evidence="5" id="KW-1185">Reference proteome</keyword>
<dbReference type="EMBL" id="APKE01000016">
    <property type="protein sequence ID" value="KAF0676187.1"/>
    <property type="molecule type" value="Genomic_DNA"/>
</dbReference>
<dbReference type="Pfam" id="PF07542">
    <property type="entry name" value="ATP12"/>
    <property type="match status" value="1"/>
</dbReference>
<dbReference type="PANTHER" id="PTHR21013:SF10">
    <property type="entry name" value="ATP SYNTHASE MITOCHONDRIAL F1 COMPLEX ASSEMBLY FACTOR 2"/>
    <property type="match status" value="1"/>
</dbReference>
<dbReference type="SUPFAM" id="SSF160909">
    <property type="entry name" value="ATP12-like"/>
    <property type="match status" value="1"/>
</dbReference>
<sequence>MSEWAPKRFWTKAEVAQEEGGFGVRLDGRPVRTPAKSALIVSTEALAEAVAAEWREQGERIDPNTMPMTRTANSAIDKVAPQRRAVAEMLAAYGETDLLCYRAQQPEALAERQQAQWQPLLDWAQERFGARLVLAAGVMPVEQPEGALASLAAPIHTMDAFELAGFHDLVSLPGSLVIGLAAAEGHLPPAELWRLSRLDEIFQVEQWGRDEEAEELAAIKGRAFEDAARFHRLAADRP</sequence>
<dbReference type="InterPro" id="IPR042272">
    <property type="entry name" value="ATP12_ATP_synth-F1-assembly_N"/>
</dbReference>
<dbReference type="Gene3D" id="1.10.3580.10">
    <property type="entry name" value="ATP12 ATPase"/>
    <property type="match status" value="1"/>
</dbReference>
<evidence type="ECO:0000256" key="3">
    <source>
        <dbReference type="ARBA" id="ARBA00023186"/>
    </source>
</evidence>
<accession>A0A921NRF0</accession>
<dbReference type="RefSeq" id="WP_159964991.1">
    <property type="nucleotide sequence ID" value="NZ_APKE01000016.1"/>
</dbReference>
<dbReference type="Proteomes" id="UP000698242">
    <property type="component" value="Unassembled WGS sequence"/>
</dbReference>
<keyword evidence="3" id="KW-0143">Chaperone</keyword>
<proteinExistence type="inferred from homology"/>
<dbReference type="AlphaFoldDB" id="A0A921NRF0"/>
<keyword evidence="2" id="KW-0809">Transit peptide</keyword>
<evidence type="ECO:0000313" key="5">
    <source>
        <dbReference type="Proteomes" id="UP000698242"/>
    </source>
</evidence>
<evidence type="ECO:0000256" key="1">
    <source>
        <dbReference type="ARBA" id="ARBA00008231"/>
    </source>
</evidence>
<protein>
    <submittedName>
        <fullName evidence="4">ATP12 chaperone protein</fullName>
    </submittedName>
</protein>